<keyword evidence="11" id="KW-0460">Magnesium</keyword>
<dbReference type="InterPro" id="IPR020560">
    <property type="entry name" value="PRibGlycinamide_synth_C-dom"/>
</dbReference>
<keyword evidence="8 18" id="KW-0547">Nucleotide-binding</keyword>
<protein>
    <recommendedName>
        <fullName evidence="5 17">Phosphoribosylamine--glycine ligase</fullName>
        <ecNumber evidence="4 17">6.3.4.13</ecNumber>
    </recommendedName>
    <alternativeName>
        <fullName evidence="16 17">GARS</fullName>
    </alternativeName>
    <alternativeName>
        <fullName evidence="14 17">Glycinamide ribonucleotide synthetase</fullName>
    </alternativeName>
    <alternativeName>
        <fullName evidence="15 17">Phosphoribosylglycinamide synthetase</fullName>
    </alternativeName>
</protein>
<dbReference type="NCBIfam" id="TIGR00877">
    <property type="entry name" value="purD"/>
    <property type="match status" value="1"/>
</dbReference>
<dbReference type="EMBL" id="LR217705">
    <property type="protein sequence ID" value="VFP80613.1"/>
    <property type="molecule type" value="Genomic_DNA"/>
</dbReference>
<accession>A0A451D4I1</accession>
<evidence type="ECO:0000313" key="20">
    <source>
        <dbReference type="EMBL" id="VFP80613.1"/>
    </source>
</evidence>
<dbReference type="InterPro" id="IPR016185">
    <property type="entry name" value="PreATP-grasp_dom_sf"/>
</dbReference>
<dbReference type="EC" id="6.3.4.13" evidence="4 17"/>
<evidence type="ECO:0000256" key="4">
    <source>
        <dbReference type="ARBA" id="ARBA00013255"/>
    </source>
</evidence>
<dbReference type="GO" id="GO:0046872">
    <property type="term" value="F:metal ion binding"/>
    <property type="evidence" value="ECO:0007669"/>
    <property type="project" value="UniProtKB-KW"/>
</dbReference>
<evidence type="ECO:0000256" key="2">
    <source>
        <dbReference type="ARBA" id="ARBA00001946"/>
    </source>
</evidence>
<evidence type="ECO:0000256" key="13">
    <source>
        <dbReference type="ARBA" id="ARBA00038345"/>
    </source>
</evidence>
<dbReference type="GO" id="GO:0006189">
    <property type="term" value="P:'de novo' IMP biosynthetic process"/>
    <property type="evidence" value="ECO:0007669"/>
    <property type="project" value="UniProtKB-UniRule"/>
</dbReference>
<dbReference type="SMART" id="SM01209">
    <property type="entry name" value="GARS_A"/>
    <property type="match status" value="1"/>
</dbReference>
<evidence type="ECO:0000256" key="16">
    <source>
        <dbReference type="ARBA" id="ARBA00079592"/>
    </source>
</evidence>
<gene>
    <name evidence="17 20" type="primary">purD</name>
    <name evidence="20" type="ORF">ERCISPPS3390_491</name>
</gene>
<dbReference type="Pfam" id="PF02844">
    <property type="entry name" value="GARS_N"/>
    <property type="match status" value="1"/>
</dbReference>
<dbReference type="Proteomes" id="UP000294338">
    <property type="component" value="Chromosome 1"/>
</dbReference>
<name>A0A451D4I1_9GAMM</name>
<dbReference type="InterPro" id="IPR020559">
    <property type="entry name" value="PRibGlycinamide_synth_CS"/>
</dbReference>
<evidence type="ECO:0000256" key="7">
    <source>
        <dbReference type="ARBA" id="ARBA00022723"/>
    </source>
</evidence>
<sequence>MKILVIGNGAREHALAWKISQSKLATKIFVAPGNAGTSLEPMLENISIQSTNLRKLLSFAISEEIDLVIVGPEAPLLLGIVDVFREAGIKIFGPTQAAAVLEGSKVFSKRFLVRHGIPTAAYNDFTEVTPAVQYVRDQGAPIVIKANGLAAGKGVIIADTLKNAELVIKSILCENVFGSAGNRIVVEEFLEGEEISFIVMVDGKNILPMATSQDYKRVGDKNTGLNTGGMGAYSPVKLVTDEMHQRIMTEIICPTVHGMMSEGSPYTGFLYAGLMIDRYNQIKVIEFNCRLGDPESQPIMFRLKSDLVDLCLSAINGELDQRSIIWDPRPAVGLVLASGGYPKKYVKGYKIHGLPCSGILGCKVFHAGTAFQDGAIITDGGRVLCITALGENILEAKNHVYQVASLISWKDKFFRTDIADRV</sequence>
<evidence type="ECO:0000256" key="3">
    <source>
        <dbReference type="ARBA" id="ARBA00005174"/>
    </source>
</evidence>
<keyword evidence="12" id="KW-0464">Manganese</keyword>
<dbReference type="Gene3D" id="3.30.470.20">
    <property type="entry name" value="ATP-grasp fold, B domain"/>
    <property type="match status" value="1"/>
</dbReference>
<organism evidence="20 21">
    <name type="scientific">Candidatus Erwinia haradaeae</name>
    <dbReference type="NCBI Taxonomy" id="1922217"/>
    <lineage>
        <taxon>Bacteria</taxon>
        <taxon>Pseudomonadati</taxon>
        <taxon>Pseudomonadota</taxon>
        <taxon>Gammaproteobacteria</taxon>
        <taxon>Enterobacterales</taxon>
        <taxon>Erwiniaceae</taxon>
        <taxon>Erwinia</taxon>
    </lineage>
</organism>
<dbReference type="FunFam" id="3.90.600.10:FF:000001">
    <property type="entry name" value="Trifunctional purine biosynthetic protein adenosine-3"/>
    <property type="match status" value="1"/>
</dbReference>
<dbReference type="SUPFAM" id="SSF56059">
    <property type="entry name" value="Glutathione synthetase ATP-binding domain-like"/>
    <property type="match status" value="1"/>
</dbReference>
<dbReference type="Pfam" id="PF01071">
    <property type="entry name" value="GARS_A"/>
    <property type="match status" value="1"/>
</dbReference>
<keyword evidence="7" id="KW-0479">Metal-binding</keyword>
<dbReference type="FunFam" id="3.30.470.20:FF:000031">
    <property type="entry name" value="Phosphoribosylamine--glycine ligase"/>
    <property type="match status" value="1"/>
</dbReference>
<dbReference type="Gene3D" id="3.30.1490.20">
    <property type="entry name" value="ATP-grasp fold, A domain"/>
    <property type="match status" value="1"/>
</dbReference>
<dbReference type="AlphaFoldDB" id="A0A451D4I1"/>
<dbReference type="InterPro" id="IPR037123">
    <property type="entry name" value="PRibGlycinamide_synth_C_sf"/>
</dbReference>
<dbReference type="Gene3D" id="3.40.50.20">
    <property type="match status" value="1"/>
</dbReference>
<comment type="cofactor">
    <cofactor evidence="2">
        <name>Mg(2+)</name>
        <dbReference type="ChEBI" id="CHEBI:18420"/>
    </cofactor>
</comment>
<evidence type="ECO:0000256" key="1">
    <source>
        <dbReference type="ARBA" id="ARBA00001936"/>
    </source>
</evidence>
<dbReference type="PROSITE" id="PS00184">
    <property type="entry name" value="GARS"/>
    <property type="match status" value="1"/>
</dbReference>
<comment type="catalytic activity">
    <reaction evidence="17">
        <text>5-phospho-beta-D-ribosylamine + glycine + ATP = N(1)-(5-phospho-beta-D-ribosyl)glycinamide + ADP + phosphate + H(+)</text>
        <dbReference type="Rhea" id="RHEA:17453"/>
        <dbReference type="ChEBI" id="CHEBI:15378"/>
        <dbReference type="ChEBI" id="CHEBI:30616"/>
        <dbReference type="ChEBI" id="CHEBI:43474"/>
        <dbReference type="ChEBI" id="CHEBI:57305"/>
        <dbReference type="ChEBI" id="CHEBI:58681"/>
        <dbReference type="ChEBI" id="CHEBI:143788"/>
        <dbReference type="ChEBI" id="CHEBI:456216"/>
        <dbReference type="EC" id="6.3.4.13"/>
    </reaction>
</comment>
<proteinExistence type="inferred from homology"/>
<evidence type="ECO:0000256" key="18">
    <source>
        <dbReference type="PROSITE-ProRule" id="PRU00409"/>
    </source>
</evidence>
<evidence type="ECO:0000256" key="14">
    <source>
        <dbReference type="ARBA" id="ARBA00042242"/>
    </source>
</evidence>
<dbReference type="SMART" id="SM01210">
    <property type="entry name" value="GARS_C"/>
    <property type="match status" value="1"/>
</dbReference>
<reference evidence="20 21" key="1">
    <citation type="submission" date="2019-02" db="EMBL/GenBank/DDBJ databases">
        <authorList>
            <person name="Manzano-Marin A."/>
            <person name="Manzano-Marin A."/>
        </authorList>
    </citation>
    <scope>NUCLEOTIDE SEQUENCE [LARGE SCALE GENOMIC DNA]</scope>
    <source>
        <strain evidence="20 21">ErCisplendens/pseudotsugae</strain>
    </source>
</reference>
<evidence type="ECO:0000256" key="17">
    <source>
        <dbReference type="HAMAP-Rule" id="MF_00138"/>
    </source>
</evidence>
<keyword evidence="9 17" id="KW-0658">Purine biosynthesis</keyword>
<feature type="domain" description="ATP-grasp" evidence="19">
    <location>
        <begin position="109"/>
        <end position="316"/>
    </location>
</feature>
<dbReference type="InterPro" id="IPR011054">
    <property type="entry name" value="Rudment_hybrid_motif"/>
</dbReference>
<comment type="pathway">
    <text evidence="3 17">Purine metabolism; IMP biosynthesis via de novo pathway; N(1)-(5-phospho-D-ribosyl)glycinamide from 5-phospho-alpha-D-ribose 1-diphosphate: step 2/2.</text>
</comment>
<dbReference type="GO" id="GO:0009113">
    <property type="term" value="P:purine nucleobase biosynthetic process"/>
    <property type="evidence" value="ECO:0007669"/>
    <property type="project" value="InterPro"/>
</dbReference>
<dbReference type="GO" id="GO:0004637">
    <property type="term" value="F:phosphoribosylamine-glycine ligase activity"/>
    <property type="evidence" value="ECO:0007669"/>
    <property type="project" value="UniProtKB-UniRule"/>
</dbReference>
<evidence type="ECO:0000256" key="6">
    <source>
        <dbReference type="ARBA" id="ARBA00022598"/>
    </source>
</evidence>
<dbReference type="PANTHER" id="PTHR43472:SF1">
    <property type="entry name" value="PHOSPHORIBOSYLAMINE--GLYCINE LIGASE, CHLOROPLASTIC"/>
    <property type="match status" value="1"/>
</dbReference>
<evidence type="ECO:0000259" key="19">
    <source>
        <dbReference type="PROSITE" id="PS50975"/>
    </source>
</evidence>
<dbReference type="FunFam" id="3.40.50.20:FF:000006">
    <property type="entry name" value="Phosphoribosylamine--glycine ligase, chloroplastic"/>
    <property type="match status" value="1"/>
</dbReference>
<evidence type="ECO:0000256" key="15">
    <source>
        <dbReference type="ARBA" id="ARBA00042864"/>
    </source>
</evidence>
<dbReference type="UniPathway" id="UPA00074">
    <property type="reaction ID" value="UER00125"/>
</dbReference>
<evidence type="ECO:0000256" key="10">
    <source>
        <dbReference type="ARBA" id="ARBA00022840"/>
    </source>
</evidence>
<keyword evidence="6 17" id="KW-0436">Ligase</keyword>
<dbReference type="SUPFAM" id="SSF51246">
    <property type="entry name" value="Rudiment single hybrid motif"/>
    <property type="match status" value="1"/>
</dbReference>
<dbReference type="InterPro" id="IPR020562">
    <property type="entry name" value="PRibGlycinamide_synth_N"/>
</dbReference>
<comment type="cofactor">
    <cofactor evidence="1">
        <name>Mn(2+)</name>
        <dbReference type="ChEBI" id="CHEBI:29035"/>
    </cofactor>
</comment>
<dbReference type="InterPro" id="IPR013815">
    <property type="entry name" value="ATP_grasp_subdomain_1"/>
</dbReference>
<evidence type="ECO:0000313" key="21">
    <source>
        <dbReference type="Proteomes" id="UP000294338"/>
    </source>
</evidence>
<keyword evidence="10 18" id="KW-0067">ATP-binding</keyword>
<dbReference type="FunFam" id="3.30.1490.20:FF:000006">
    <property type="entry name" value="phosphoribosylamine--glycine ligase, chloroplastic-like"/>
    <property type="match status" value="1"/>
</dbReference>
<dbReference type="HAMAP" id="MF_00138">
    <property type="entry name" value="GARS"/>
    <property type="match status" value="1"/>
</dbReference>
<evidence type="ECO:0000256" key="5">
    <source>
        <dbReference type="ARBA" id="ARBA00020605"/>
    </source>
</evidence>
<evidence type="ECO:0000256" key="12">
    <source>
        <dbReference type="ARBA" id="ARBA00023211"/>
    </source>
</evidence>
<dbReference type="Pfam" id="PF02843">
    <property type="entry name" value="GARS_C"/>
    <property type="match status" value="1"/>
</dbReference>
<comment type="similarity">
    <text evidence="13 17">Belongs to the GARS family.</text>
</comment>
<dbReference type="InterPro" id="IPR020561">
    <property type="entry name" value="PRibGlycinamid_synth_ATP-grasp"/>
</dbReference>
<dbReference type="PANTHER" id="PTHR43472">
    <property type="entry name" value="PHOSPHORIBOSYLAMINE--GLYCINE LIGASE"/>
    <property type="match status" value="1"/>
</dbReference>
<dbReference type="RefSeq" id="WP_197095239.1">
    <property type="nucleotide sequence ID" value="NZ_LR217705.1"/>
</dbReference>
<evidence type="ECO:0000256" key="11">
    <source>
        <dbReference type="ARBA" id="ARBA00022842"/>
    </source>
</evidence>
<dbReference type="SUPFAM" id="SSF52440">
    <property type="entry name" value="PreATP-grasp domain"/>
    <property type="match status" value="1"/>
</dbReference>
<dbReference type="Gene3D" id="3.90.600.10">
    <property type="entry name" value="Phosphoribosylglycinamide synthetase, C-terminal domain"/>
    <property type="match status" value="1"/>
</dbReference>
<dbReference type="InterPro" id="IPR011761">
    <property type="entry name" value="ATP-grasp"/>
</dbReference>
<dbReference type="GO" id="GO:0005524">
    <property type="term" value="F:ATP binding"/>
    <property type="evidence" value="ECO:0007669"/>
    <property type="project" value="UniProtKB-UniRule"/>
</dbReference>
<dbReference type="InterPro" id="IPR000115">
    <property type="entry name" value="PRibGlycinamide_synth"/>
</dbReference>
<evidence type="ECO:0000256" key="8">
    <source>
        <dbReference type="ARBA" id="ARBA00022741"/>
    </source>
</evidence>
<evidence type="ECO:0000256" key="9">
    <source>
        <dbReference type="ARBA" id="ARBA00022755"/>
    </source>
</evidence>
<dbReference type="PROSITE" id="PS50975">
    <property type="entry name" value="ATP_GRASP"/>
    <property type="match status" value="1"/>
</dbReference>